<dbReference type="AlphaFoldDB" id="A0A947GF69"/>
<dbReference type="PANTHER" id="PTHR22576">
    <property type="entry name" value="MUCOSA ASSOCIATED LYMPHOID TISSUE LYMPHOMA TRANSLOCATION PROTEIN 1/PARACASPASE"/>
    <property type="match status" value="1"/>
</dbReference>
<dbReference type="InterPro" id="IPR003646">
    <property type="entry name" value="SH3-like_bac-type"/>
</dbReference>
<dbReference type="Gene3D" id="2.30.30.40">
    <property type="entry name" value="SH3 Domains"/>
    <property type="match status" value="1"/>
</dbReference>
<keyword evidence="5" id="KW-1185">Reference proteome</keyword>
<dbReference type="SUPFAM" id="SSF57414">
    <property type="entry name" value="Hairpin loop containing domain-like"/>
    <property type="match status" value="1"/>
</dbReference>
<dbReference type="InterPro" id="IPR003609">
    <property type="entry name" value="Pan_app"/>
</dbReference>
<dbReference type="SUPFAM" id="SSF52129">
    <property type="entry name" value="Caspase-like"/>
    <property type="match status" value="1"/>
</dbReference>
<dbReference type="InterPro" id="IPR052039">
    <property type="entry name" value="Caspase-related_regulators"/>
</dbReference>
<evidence type="ECO:0000313" key="4">
    <source>
        <dbReference type="EMBL" id="MBT9290210.1"/>
    </source>
</evidence>
<organism evidence="4 5">
    <name type="scientific">Prosthecodimorpha staleyi</name>
    <dbReference type="NCBI Taxonomy" id="2840188"/>
    <lineage>
        <taxon>Bacteria</taxon>
        <taxon>Pseudomonadati</taxon>
        <taxon>Pseudomonadota</taxon>
        <taxon>Alphaproteobacteria</taxon>
        <taxon>Hyphomicrobiales</taxon>
        <taxon>Ancalomicrobiaceae</taxon>
        <taxon>Prosthecodimorpha</taxon>
    </lineage>
</organism>
<dbReference type="Gene3D" id="3.50.4.10">
    <property type="entry name" value="Hepatocyte Growth Factor"/>
    <property type="match status" value="1"/>
</dbReference>
<feature type="domain" description="SH3b" evidence="3">
    <location>
        <begin position="297"/>
        <end position="350"/>
    </location>
</feature>
<dbReference type="Pfam" id="PF08239">
    <property type="entry name" value="SH3_3"/>
    <property type="match status" value="1"/>
</dbReference>
<dbReference type="GO" id="GO:0004197">
    <property type="term" value="F:cysteine-type endopeptidase activity"/>
    <property type="evidence" value="ECO:0007669"/>
    <property type="project" value="InterPro"/>
</dbReference>
<evidence type="ECO:0000259" key="2">
    <source>
        <dbReference type="Pfam" id="PF00656"/>
    </source>
</evidence>
<accession>A0A947GF69</accession>
<evidence type="ECO:0000259" key="1">
    <source>
        <dbReference type="Pfam" id="PF00024"/>
    </source>
</evidence>
<dbReference type="Proteomes" id="UP000766595">
    <property type="component" value="Unassembled WGS sequence"/>
</dbReference>
<feature type="domain" description="Peptidase C14 caspase" evidence="2">
    <location>
        <begin position="28"/>
        <end position="246"/>
    </location>
</feature>
<dbReference type="InterPro" id="IPR029030">
    <property type="entry name" value="Caspase-like_dom_sf"/>
</dbReference>
<dbReference type="Pfam" id="PF00024">
    <property type="entry name" value="PAN_1"/>
    <property type="match status" value="1"/>
</dbReference>
<name>A0A947GF69_9HYPH</name>
<dbReference type="InterPro" id="IPR011600">
    <property type="entry name" value="Pept_C14_caspase"/>
</dbReference>
<dbReference type="Gene3D" id="3.40.50.1460">
    <property type="match status" value="1"/>
</dbReference>
<dbReference type="GO" id="GO:0006508">
    <property type="term" value="P:proteolysis"/>
    <property type="evidence" value="ECO:0007669"/>
    <property type="project" value="InterPro"/>
</dbReference>
<dbReference type="RefSeq" id="WP_261968815.1">
    <property type="nucleotide sequence ID" value="NZ_JAHHZF010000005.1"/>
</dbReference>
<gene>
    <name evidence="4" type="ORF">KL771_12125</name>
</gene>
<evidence type="ECO:0000259" key="3">
    <source>
        <dbReference type="Pfam" id="PF08239"/>
    </source>
</evidence>
<dbReference type="Pfam" id="PF00656">
    <property type="entry name" value="Peptidase_C14"/>
    <property type="match status" value="1"/>
</dbReference>
<proteinExistence type="predicted"/>
<reference evidence="4 5" key="1">
    <citation type="submission" date="2021-06" db="EMBL/GenBank/DDBJ databases">
        <authorList>
            <person name="Grouzdev D.S."/>
            <person name="Koziaeva V."/>
        </authorList>
    </citation>
    <scope>NUCLEOTIDE SEQUENCE [LARGE SCALE GENOMIC DNA]</scope>
    <source>
        <strain evidence="4 5">22</strain>
    </source>
</reference>
<evidence type="ECO:0000313" key="5">
    <source>
        <dbReference type="Proteomes" id="UP000766595"/>
    </source>
</evidence>
<comment type="caution">
    <text evidence="4">The sequence shown here is derived from an EMBL/GenBank/DDBJ whole genome shotgun (WGS) entry which is preliminary data.</text>
</comment>
<dbReference type="PANTHER" id="PTHR22576:SF37">
    <property type="entry name" value="MUCOSA-ASSOCIATED LYMPHOID TISSUE LYMPHOMA TRANSLOCATION PROTEIN 1"/>
    <property type="match status" value="1"/>
</dbReference>
<sequence length="433" mass="45709">MVLVRSLLILAVVGLLAIGAALPASAERRVALLIGNAAYNQGPLRNPGRDVAAMKRALSSIGFELVSAHTDLGRDAMLAAIEDFSDRVRGAEIGLVFYSGHGLEVGGTNYLVPTDARLAAARDVKYETIPLDEIVSALDGATRLRMILLDACRDNPFAVADGRTKGGGSRGLAVVSAGDGNMLIAYAAAPGAVAYDGDGDLSPFTQALTRNLVIPDLDIRIALGKVRDEVQASTRARQKPFLTMSLGGDAITLASRPSQQGGGVEPAPPPVVVPWRSLVSGLEETTRFRVVNVPAGDVLFLRAGPDRSADAVGAIPFLGEGVVRLDASSVAGWWRVRYGGLTGWANSRNLAAMPSGPPAPAAEIVDEFAYRYQGETSTTVADFSACRAQCRADRTCRGLTYFKARSLCRLMTDTDRPLDANSEAISLRFVGAR</sequence>
<protein>
    <submittedName>
        <fullName evidence="4">Caspase family protein</fullName>
    </submittedName>
</protein>
<feature type="domain" description="Apple" evidence="1">
    <location>
        <begin position="366"/>
        <end position="417"/>
    </location>
</feature>
<dbReference type="EMBL" id="JAHHZF010000005">
    <property type="protein sequence ID" value="MBT9290210.1"/>
    <property type="molecule type" value="Genomic_DNA"/>
</dbReference>